<evidence type="ECO:0000256" key="1">
    <source>
        <dbReference type="SAM" id="MobiDB-lite"/>
    </source>
</evidence>
<evidence type="ECO:0008006" key="5">
    <source>
        <dbReference type="Google" id="ProtNLM"/>
    </source>
</evidence>
<accession>A0A1G1W1Y0</accession>
<feature type="transmembrane region" description="Helical" evidence="2">
    <location>
        <begin position="120"/>
        <end position="143"/>
    </location>
</feature>
<keyword evidence="2" id="KW-0812">Transmembrane</keyword>
<dbReference type="Proteomes" id="UP000176299">
    <property type="component" value="Unassembled WGS sequence"/>
</dbReference>
<organism evidence="3 4">
    <name type="scientific">Candidatus Woykebacteria bacterium GWA1_44_8</name>
    <dbReference type="NCBI Taxonomy" id="1802591"/>
    <lineage>
        <taxon>Bacteria</taxon>
        <taxon>Candidatus Woykeibacteriota</taxon>
    </lineage>
</organism>
<evidence type="ECO:0000313" key="4">
    <source>
        <dbReference type="Proteomes" id="UP000176299"/>
    </source>
</evidence>
<dbReference type="STRING" id="1802591.A2113_00365"/>
<dbReference type="EMBL" id="MHCN01000012">
    <property type="protein sequence ID" value="OGY21590.1"/>
    <property type="molecule type" value="Genomic_DNA"/>
</dbReference>
<proteinExistence type="predicted"/>
<sequence length="237" mass="26893">QAEFDEQYHHDQPQVSYQQHHGRPTTHPAQPVSNGKKALEEYSEVMRVEKPSQNPLDAFAPRPIETYFDSQEKEEQVVLLLRQHPITQIKWVLIALGMIFFPMILSALPLETGLTGMNGLAALVGWYLLTTGFIIESFLSWFFNVYIITDERVIDVDFISLIYKHVSAAKLDNIEDITAITGGAMRSIFDMGTIIIQTAGATQQLEFADVPHPAKVTRLLNELLLEEEREKIEGRVN</sequence>
<name>A0A1G1W1Y0_9BACT</name>
<evidence type="ECO:0000256" key="2">
    <source>
        <dbReference type="SAM" id="Phobius"/>
    </source>
</evidence>
<feature type="compositionally biased region" description="Basic and acidic residues" evidence="1">
    <location>
        <begin position="1"/>
        <end position="12"/>
    </location>
</feature>
<feature type="region of interest" description="Disordered" evidence="1">
    <location>
        <begin position="1"/>
        <end position="36"/>
    </location>
</feature>
<evidence type="ECO:0000313" key="3">
    <source>
        <dbReference type="EMBL" id="OGY21590.1"/>
    </source>
</evidence>
<comment type="caution">
    <text evidence="3">The sequence shown here is derived from an EMBL/GenBank/DDBJ whole genome shotgun (WGS) entry which is preliminary data.</text>
</comment>
<feature type="non-terminal residue" evidence="3">
    <location>
        <position position="1"/>
    </location>
</feature>
<reference evidence="3 4" key="1">
    <citation type="journal article" date="2016" name="Nat. Commun.">
        <title>Thousands of microbial genomes shed light on interconnected biogeochemical processes in an aquifer system.</title>
        <authorList>
            <person name="Anantharaman K."/>
            <person name="Brown C.T."/>
            <person name="Hug L.A."/>
            <person name="Sharon I."/>
            <person name="Castelle C.J."/>
            <person name="Probst A.J."/>
            <person name="Thomas B.C."/>
            <person name="Singh A."/>
            <person name="Wilkins M.J."/>
            <person name="Karaoz U."/>
            <person name="Brodie E.L."/>
            <person name="Williams K.H."/>
            <person name="Hubbard S.S."/>
            <person name="Banfield J.F."/>
        </authorList>
    </citation>
    <scope>NUCLEOTIDE SEQUENCE [LARGE SCALE GENOMIC DNA]</scope>
</reference>
<keyword evidence="2" id="KW-0472">Membrane</keyword>
<protein>
    <recommendedName>
        <fullName evidence="5">DUF304 domain-containing protein</fullName>
    </recommendedName>
</protein>
<dbReference type="AlphaFoldDB" id="A0A1G1W1Y0"/>
<keyword evidence="2" id="KW-1133">Transmembrane helix</keyword>
<feature type="transmembrane region" description="Helical" evidence="2">
    <location>
        <begin position="91"/>
        <end position="108"/>
    </location>
</feature>
<gene>
    <name evidence="3" type="ORF">A2113_00365</name>
</gene>